<name>A0ABN9TVM0_9DINO</name>
<feature type="non-terminal residue" evidence="1">
    <location>
        <position position="436"/>
    </location>
</feature>
<sequence>MANEDAMDRMAKALDSKGEEAAEAKEILSAAIEILARSERTKKKKKITGTSASDIVTDRVFNKKTVAEAVTTHQEKVAKNPDDYIWCRDGSCAVPKNQVRWCWECGEKDNWKMMFNFFTKERPQKWCTSPGVWNENWFWEQGSQNEYRGHHCFPCHAESTGADTVTAKKALLKQLGKTNKHSWGSARSRERVDKYKASFTEIKKAFTGLVGFALDGDGGASWRKATMGVEIGIDPKSKGAQPDEAVDDLGREWAEVPEEGWALTGSSSAAAKPEEPAMFGAQSWGEFVDGDLLTALNHDQRRAIARACLQIQTQRLRRIVAPQMNLIICKKRDMNKAVACANVCSDWFSTDIYSEISDFTLKEDQQFCHNIQESMTANAERMQGFSKAVEAGHGKPGQYQLVCDYSDQFLATDKGRMNTYYCCGGKTNYSMEKKKH</sequence>
<evidence type="ECO:0000313" key="1">
    <source>
        <dbReference type="EMBL" id="CAK0850320.1"/>
    </source>
</evidence>
<accession>A0ABN9TVM0</accession>
<gene>
    <name evidence="1" type="ORF">PCOR1329_LOCUS42752</name>
</gene>
<protein>
    <submittedName>
        <fullName evidence="1">Uncharacterized protein</fullName>
    </submittedName>
</protein>
<dbReference type="Proteomes" id="UP001189429">
    <property type="component" value="Unassembled WGS sequence"/>
</dbReference>
<organism evidence="1 2">
    <name type="scientific">Prorocentrum cordatum</name>
    <dbReference type="NCBI Taxonomy" id="2364126"/>
    <lineage>
        <taxon>Eukaryota</taxon>
        <taxon>Sar</taxon>
        <taxon>Alveolata</taxon>
        <taxon>Dinophyceae</taxon>
        <taxon>Prorocentrales</taxon>
        <taxon>Prorocentraceae</taxon>
        <taxon>Prorocentrum</taxon>
    </lineage>
</organism>
<evidence type="ECO:0000313" key="2">
    <source>
        <dbReference type="Proteomes" id="UP001189429"/>
    </source>
</evidence>
<dbReference type="EMBL" id="CAUYUJ010015138">
    <property type="protein sequence ID" value="CAK0850320.1"/>
    <property type="molecule type" value="Genomic_DNA"/>
</dbReference>
<keyword evidence="2" id="KW-1185">Reference proteome</keyword>
<proteinExistence type="predicted"/>
<reference evidence="1" key="1">
    <citation type="submission" date="2023-10" db="EMBL/GenBank/DDBJ databases">
        <authorList>
            <person name="Chen Y."/>
            <person name="Shah S."/>
            <person name="Dougan E. K."/>
            <person name="Thang M."/>
            <person name="Chan C."/>
        </authorList>
    </citation>
    <scope>NUCLEOTIDE SEQUENCE [LARGE SCALE GENOMIC DNA]</scope>
</reference>
<comment type="caution">
    <text evidence="1">The sequence shown here is derived from an EMBL/GenBank/DDBJ whole genome shotgun (WGS) entry which is preliminary data.</text>
</comment>